<keyword evidence="4" id="KW-1185">Reference proteome</keyword>
<evidence type="ECO:0000313" key="3">
    <source>
        <dbReference type="EMBL" id="KAF0745599.1"/>
    </source>
</evidence>
<evidence type="ECO:0000259" key="2">
    <source>
        <dbReference type="Pfam" id="PF09073"/>
    </source>
</evidence>
<feature type="compositionally biased region" description="Low complexity" evidence="1">
    <location>
        <begin position="250"/>
        <end position="268"/>
    </location>
</feature>
<proteinExistence type="predicted"/>
<feature type="region of interest" description="Disordered" evidence="1">
    <location>
        <begin position="1"/>
        <end position="22"/>
    </location>
</feature>
<dbReference type="AlphaFoldDB" id="A0A6G0XXX8"/>
<dbReference type="EMBL" id="VJMJ01000001">
    <property type="protein sequence ID" value="KAF0745599.1"/>
    <property type="molecule type" value="Genomic_DNA"/>
</dbReference>
<dbReference type="VEuPathDB" id="FungiDB:AeMF1_000745"/>
<feature type="region of interest" description="Disordered" evidence="1">
    <location>
        <begin position="137"/>
        <end position="304"/>
    </location>
</feature>
<accession>A0A6G0XXX8</accession>
<feature type="compositionally biased region" description="Basic residues" evidence="1">
    <location>
        <begin position="182"/>
        <end position="194"/>
    </location>
</feature>
<organism evidence="3 4">
    <name type="scientific">Aphanomyces euteiches</name>
    <dbReference type="NCBI Taxonomy" id="100861"/>
    <lineage>
        <taxon>Eukaryota</taxon>
        <taxon>Sar</taxon>
        <taxon>Stramenopiles</taxon>
        <taxon>Oomycota</taxon>
        <taxon>Saprolegniomycetes</taxon>
        <taxon>Saprolegniales</taxon>
        <taxon>Verrucalvaceae</taxon>
        <taxon>Aphanomyces</taxon>
    </lineage>
</organism>
<sequence>MAGNSALKRKRNHSEDEKLNHTASVQFTREIKKIKTFETQKTLKTLAKDPQNPTLKAKVDLLKALDPEHLARRAMLSLGLDPPEKKAKKETISSDVVKALEASLLKHKRLAPLLDTWKVKATERANKLFQEENAVLKQSLEGKPIAPSTRRAASAPESMFVGSLSGEQAEDDIADFLGENKKKNRPGQRARKQRALMEEQRKSGKLPAPTRDSNSKYGPSSRDKERPAAAQRPPRPGSLSNKMGKQKPMAVPAPRPAKATPAPPQRATITAQDKAHHPSWAAKQAQKEKEKIPAFAGKKVVFDD</sequence>
<dbReference type="Proteomes" id="UP000481153">
    <property type="component" value="Unassembled WGS sequence"/>
</dbReference>
<evidence type="ECO:0000256" key="1">
    <source>
        <dbReference type="SAM" id="MobiDB-lite"/>
    </source>
</evidence>
<name>A0A6G0XXX8_9STRA</name>
<dbReference type="InterPro" id="IPR015158">
    <property type="entry name" value="Bud22_dom"/>
</dbReference>
<protein>
    <recommendedName>
        <fullName evidence="2">Bud22 domain-containing protein</fullName>
    </recommendedName>
</protein>
<gene>
    <name evidence="3" type="ORF">Ae201684_000054</name>
</gene>
<comment type="caution">
    <text evidence="3">The sequence shown here is derived from an EMBL/GenBank/DDBJ whole genome shotgun (WGS) entry which is preliminary data.</text>
</comment>
<dbReference type="Pfam" id="PF09073">
    <property type="entry name" value="BUD22"/>
    <property type="match status" value="1"/>
</dbReference>
<feature type="domain" description="Bud22" evidence="2">
    <location>
        <begin position="157"/>
        <end position="303"/>
    </location>
</feature>
<reference evidence="3 4" key="1">
    <citation type="submission" date="2019-07" db="EMBL/GenBank/DDBJ databases">
        <title>Genomics analysis of Aphanomyces spp. identifies a new class of oomycete effector associated with host adaptation.</title>
        <authorList>
            <person name="Gaulin E."/>
        </authorList>
    </citation>
    <scope>NUCLEOTIDE SEQUENCE [LARGE SCALE GENOMIC DNA]</scope>
    <source>
        <strain evidence="3 4">ATCC 201684</strain>
    </source>
</reference>
<evidence type="ECO:0000313" key="4">
    <source>
        <dbReference type="Proteomes" id="UP000481153"/>
    </source>
</evidence>